<reference evidence="1 2" key="1">
    <citation type="submission" date="2017-02" db="EMBL/GenBank/DDBJ databases">
        <title>Whole genome sequencing of Helicobacter bilis strain AAQJH.</title>
        <authorList>
            <person name="Conlan S."/>
            <person name="Thomas P.J."/>
            <person name="Mullikin J."/>
            <person name="Palmore T.N."/>
            <person name="Frank K.M."/>
            <person name="Segre J.A."/>
        </authorList>
    </citation>
    <scope>NUCLEOTIDE SEQUENCE [LARGE SCALE GENOMIC DNA]</scope>
    <source>
        <strain evidence="1 2">AAQJH</strain>
    </source>
</reference>
<dbReference type="InterPro" id="IPR036412">
    <property type="entry name" value="HAD-like_sf"/>
</dbReference>
<dbReference type="Gene3D" id="3.40.50.1000">
    <property type="entry name" value="HAD superfamily/HAD-like"/>
    <property type="match status" value="1"/>
</dbReference>
<evidence type="ECO:0000313" key="1">
    <source>
        <dbReference type="EMBL" id="AQQ60496.1"/>
    </source>
</evidence>
<gene>
    <name evidence="1" type="ORF">XJ32_10825</name>
</gene>
<proteinExistence type="predicted"/>
<dbReference type="Pfam" id="PF13242">
    <property type="entry name" value="Hydrolase_like"/>
    <property type="match status" value="1"/>
</dbReference>
<protein>
    <recommendedName>
        <fullName evidence="3">HAD family hydrolase</fullName>
    </recommendedName>
</protein>
<evidence type="ECO:0008006" key="3">
    <source>
        <dbReference type="Google" id="ProtNLM"/>
    </source>
</evidence>
<accession>A0A1Q2LJ73</accession>
<dbReference type="AlphaFoldDB" id="A0A1Q2LJ73"/>
<dbReference type="InterPro" id="IPR023214">
    <property type="entry name" value="HAD_sf"/>
</dbReference>
<dbReference type="EMBL" id="CP019645">
    <property type="protein sequence ID" value="AQQ60496.1"/>
    <property type="molecule type" value="Genomic_DNA"/>
</dbReference>
<name>A0A1Q2LJ73_9HELI</name>
<evidence type="ECO:0000313" key="2">
    <source>
        <dbReference type="Proteomes" id="UP000188298"/>
    </source>
</evidence>
<dbReference type="Proteomes" id="UP000188298">
    <property type="component" value="Chromosome"/>
</dbReference>
<dbReference type="KEGG" id="hbl:XJ32_10825"/>
<organism evidence="1 2">
    <name type="scientific">Helicobacter bilis</name>
    <dbReference type="NCBI Taxonomy" id="37372"/>
    <lineage>
        <taxon>Bacteria</taxon>
        <taxon>Pseudomonadati</taxon>
        <taxon>Campylobacterota</taxon>
        <taxon>Epsilonproteobacteria</taxon>
        <taxon>Campylobacterales</taxon>
        <taxon>Helicobacteraceae</taxon>
        <taxon>Helicobacter</taxon>
    </lineage>
</organism>
<sequence length="565" mass="66539">MQPNPEMLEVWQYVKSLGMQIIITSDMYLPKQFIAKLLHKNGFIDYKHLYVSSDIGYTKTSGLLYDYIKRDLSMQPSKILHIGDNYHSDIIQAQKHGFQTLFYQKIMERYLHEDKRSSLLYTHFPKDLGASILLGLKALHWQKKCLNLIQENYWENIGYEYAGVIGYAYMQFVAMKAKQHDIKHILFVARDGYTLQKIFDIMQTDIQTKYVYAPRFFNLIYTLQHKNDENKALAILNFLANKYKDIQNLKQQNIHSSALEILKNNQQIFENAAQEEFGLYANYLQKILETMSIDSKNLNTKITIGMVDTATIEFSAQNLLQQTLKFLCGNKENTPNIYANYWLYWGYEHIRNKLPPHSFFSAQQYLSSYHPQRWDFVEFLLTSPELPIKGIDSNYQPIYDDKPNKHELKRQSVYPHISEHAVLFAQDIRNIFGNTNVYFSAQLVTAYLDYFYENPTNEDIENMDSIYHCCDNTHDNYTPLFTQKIELKDFLISYKKTKKRLLQTDWITKKQSIMLTAFDLIDVKMRGIKNIELHILPRFPPCFNTSIQLIGYSTIKFSIGRTSHE</sequence>
<dbReference type="RefSeq" id="WP_077389731.1">
    <property type="nucleotide sequence ID" value="NZ_CP019645.1"/>
</dbReference>
<dbReference type="SUPFAM" id="SSF56784">
    <property type="entry name" value="HAD-like"/>
    <property type="match status" value="1"/>
</dbReference>